<dbReference type="RefSeq" id="XP_068360831.1">
    <property type="nucleotide sequence ID" value="XM_068503520.1"/>
</dbReference>
<gene>
    <name evidence="3" type="ORF">TRFO_24037</name>
</gene>
<feature type="compositionally biased region" description="Basic and acidic residues" evidence="2">
    <location>
        <begin position="104"/>
        <end position="126"/>
    </location>
</feature>
<feature type="compositionally biased region" description="Basic and acidic residues" evidence="2">
    <location>
        <begin position="238"/>
        <end position="247"/>
    </location>
</feature>
<evidence type="ECO:0000256" key="2">
    <source>
        <dbReference type="SAM" id="MobiDB-lite"/>
    </source>
</evidence>
<feature type="compositionally biased region" description="Low complexity" evidence="2">
    <location>
        <begin position="257"/>
        <end position="266"/>
    </location>
</feature>
<feature type="compositionally biased region" description="Basic and acidic residues" evidence="2">
    <location>
        <begin position="1645"/>
        <end position="1712"/>
    </location>
</feature>
<feature type="compositionally biased region" description="Basic and acidic residues" evidence="2">
    <location>
        <begin position="1466"/>
        <end position="1476"/>
    </location>
</feature>
<feature type="region of interest" description="Disordered" evidence="2">
    <location>
        <begin position="973"/>
        <end position="1010"/>
    </location>
</feature>
<feature type="compositionally biased region" description="Low complexity" evidence="2">
    <location>
        <begin position="1406"/>
        <end position="1418"/>
    </location>
</feature>
<feature type="region of interest" description="Disordered" evidence="2">
    <location>
        <begin position="1305"/>
        <end position="1332"/>
    </location>
</feature>
<feature type="compositionally biased region" description="Polar residues" evidence="2">
    <location>
        <begin position="1847"/>
        <end position="1866"/>
    </location>
</feature>
<name>A0A1J4K8G2_9EUKA</name>
<dbReference type="Proteomes" id="UP000179807">
    <property type="component" value="Unassembled WGS sequence"/>
</dbReference>
<feature type="compositionally biased region" description="Basic and acidic residues" evidence="2">
    <location>
        <begin position="1049"/>
        <end position="1061"/>
    </location>
</feature>
<keyword evidence="1" id="KW-0175">Coiled coil</keyword>
<feature type="compositionally biased region" description="Polar residues" evidence="2">
    <location>
        <begin position="814"/>
        <end position="823"/>
    </location>
</feature>
<comment type="caution">
    <text evidence="3">The sequence shown here is derived from an EMBL/GenBank/DDBJ whole genome shotgun (WGS) entry which is preliminary data.</text>
</comment>
<proteinExistence type="predicted"/>
<feature type="compositionally biased region" description="Acidic residues" evidence="2">
    <location>
        <begin position="2081"/>
        <end position="2095"/>
    </location>
</feature>
<feature type="region of interest" description="Disordered" evidence="2">
    <location>
        <begin position="744"/>
        <end position="904"/>
    </location>
</feature>
<dbReference type="EMBL" id="MLAK01000689">
    <property type="protein sequence ID" value="OHT07695.1"/>
    <property type="molecule type" value="Genomic_DNA"/>
</dbReference>
<sequence>MALSKDQQMAELARRFEAMQAYKDRADKNIEEIHKLLDDPNFQTLKENLDIVAEKIHFLYWNNNELSQQIESIQQFIEPEDKENESINFAKDQWREIKIEERGTKSDTDIKHSHSSLHNEVDEQINHSEASGRSGRKSGASFRAKLTQKKSSSRIENEEEGFRIVSPGKSGNQSESSKRSRKGQYSRVSSSLKKAEDEEQLSEVSEAFQEPNEYSSKSHKSLKSVASPTHVIAEPNIPEEKLQSDKSKRSRSRHSQSSRQNSSLDKLIQDKVDVLAESNHEQLDQVTTEKVNNLLGDDNTQENNETNNLEKLVVDKIENLNGSPQIASPKEAKNAPTRRSRATRHHKTPPRIPFESDYDFFESDIPPNPKKGTVRPSENDPEFEYEYYDSEEADDEYEIADEVETPDVLFIEKFKDENAPKGKYVILKTLTKKPPPEPVYLNIKPKEEIKQIEPIIINIARDRDLQKGEIVNLKENEENKLLLNGNNMPIPEERIKMKTYKPEPVVIKPKVGETKTIRIEHYKEEYIKMIEAKLNAKARKDEKNAKSAKLHAKEKYKYNEYLQTRKAEAELIAEVEFEAEREETKERKIEERYKILEENMTVRLIKVEKAEIRRQERLEEEKRKLLESNITIRAEKEEIIQTEKMERKKRIEEEKTKYQEEHFVKKSKKEERKIRKLLKIRELEIEERRRREKEERKLKRRQERLEAKKAAEELRERAIKLAEEERQKQMTARLEAEAKLRAEQEELERQRQEEIDRKRKEEEECKRQLLEQEELERKKKEEELAHKNSETNEEESNHVDILIISSGTYHAEESTISGASGNESPKKSESPILTSNTNNDAESLSTEQKIFSCKDDPSKMVNLAPISLQEVSGSSNNRAGMDLSTNTQIDESSQKSKFQSGNSLSAYRNASSLAEDIHLSEMDSQTPVTSFQKQSSILQIQEMPVIEKGDYHEEIGESSSAYRRRRISNVEKAEVEVQTNEMSSRHRRMKDATSEAKANESSASEPQLHPIDILIISSATHTTEDESLNEPSYQIQTDDTAINGNSILRPEKKDIEIQPRESDEEEQVPEQVETTSSPQYPIVVSVEVNPDQNNAQVPITTMKSPKNSPQVSPEKIQQEEQTKLNLPKENIGILLNLSASRSSENSPKGKLSELSEATLDGSDVTPKKEILRSNNNHGRRVLSELHESENADIEDNLTEAANLHEEEEDFPEIDQRKIKELGEVIFEEEQNEIAKMPEEIAKVNKIIHDLKAPPPVPGAHDNSSSSGQTTTRKRRKLVLREDEENDEELAQQMMAKPDFDLDIKKIESSNSSNNANDFNSDNDNINHEDEIATQEKLLHHIINNHNNDNNEYYDDEQADNEDENNSFIEINNIVQCSGQTREEDNGNGSGNGNTNEKSNNNEHGQDQQQNDNQSNEQQTAPTLNGGGGGGNGHDDTDPFEEEEDQPSSRLSYQAPHYQFEEEEEDKNEKEKKDGNNRPRSSLSASSRSMASDDDVESEQPMIKTVAPYSFSSSSYYTSSSAAEAAIEVELKKVIRPKPRPAPEFTPETHKIKVEPLPEPQVVAFSKRGQGQSVREIRIKASQAEEIAAAEEEMKKPKQIKIVKILDEGEKEAIKEQQKEVKAKAETFEQSEKEEKNENESGQGETKSEHEEEKVEHDAVKEQTEKEERANIESEKESKVEGKEEAKEKTEKMKSEQTEEQDIKSSERQKDDKVAEDDSSEHQNEKAEEEKIEMKEEEKNEKAPTQKDEVFLDLKDFQVVGKPKKSEEPEKKPHALTDRPKPLRRSIDADGNEFEYDYEYEYEYDDENEQPAGSASPQKKNNTTTLLPPIEDTAEALLPPSAAENAAQPASKTQPIPSVGGNKQQDSTIEEEDENSAKQSCKDIFNIISKDLTGSKDDEKKKTKKRVVKKMKKRVPKNKYTETEEEDDIQFGPNKGKPTKSQPVRRPLQSARRKRPQDSPRRFPSKNEDDEDGRQSSRRPNRGPLHSFGEDPDNPLELTLRKDELLIDIDSSELDEGQQPGDENALIEAEEEEEFEYEYEEVIEYEYEYDETDDEIANIKIDANSPHDSNQNLNQKNILEYSENDNDDEYDNENVDNEGKPKKRKRKNTSQSKPTVDYTENERAFEETGHNERLEDLVNKVRQETVGLSNEALAEYLEKLRGEIAEENAHGEEMKAQLEELKTKRDTKVEHVFQMVHPEEFGYEPVAKTSILSSKTVQTDVTGARLESQQQLIKHQDDDREAIRQLQNQIDSTRQRIAEMDQAIKEAEVDNIAKIKRAQRLREELTKVKAEVANAGYDVENDKLEARTIQRELDNLTKTVNTNQARLDKANTTVSELTKKLQEMTEYRAVLESELDDLYNREKPEVRQLILDVKNSRQVTEETTQKVQATIERIAAKRDRIDELMQSDEKRQVVELKMQEAKLARRLRKWQKLAVSDETMQQIEHFSQRNAYRRNQIKEEIELKERQLFEKNERVAALQNYSNMIEAMLVEHKQNWS</sequence>
<feature type="compositionally biased region" description="Basic and acidic residues" evidence="2">
    <location>
        <begin position="2119"/>
        <end position="2129"/>
    </location>
</feature>
<feature type="compositionally biased region" description="Basic and acidic residues" evidence="2">
    <location>
        <begin position="1763"/>
        <end position="1787"/>
    </location>
</feature>
<feature type="compositionally biased region" description="Basic residues" evidence="2">
    <location>
        <begin position="336"/>
        <end position="349"/>
    </location>
</feature>
<feature type="compositionally biased region" description="Basic and acidic residues" evidence="2">
    <location>
        <begin position="744"/>
        <end position="798"/>
    </location>
</feature>
<feature type="compositionally biased region" description="Polar residues" evidence="2">
    <location>
        <begin position="831"/>
        <end position="849"/>
    </location>
</feature>
<feature type="region of interest" description="Disordered" evidence="2">
    <location>
        <begin position="1140"/>
        <end position="1160"/>
    </location>
</feature>
<feature type="region of interest" description="Disordered" evidence="2">
    <location>
        <begin position="1613"/>
        <end position="2036"/>
    </location>
</feature>
<evidence type="ECO:0000256" key="1">
    <source>
        <dbReference type="SAM" id="Coils"/>
    </source>
</evidence>
<feature type="compositionally biased region" description="Polar residues" evidence="2">
    <location>
        <begin position="2065"/>
        <end position="2076"/>
    </location>
</feature>
<feature type="compositionally biased region" description="Low complexity" evidence="2">
    <location>
        <begin position="128"/>
        <end position="144"/>
    </location>
</feature>
<dbReference type="GeneID" id="94838224"/>
<feature type="compositionally biased region" description="Acidic residues" evidence="2">
    <location>
        <begin position="2005"/>
        <end position="2015"/>
    </location>
</feature>
<feature type="compositionally biased region" description="Basic and acidic residues" evidence="2">
    <location>
        <begin position="1719"/>
        <end position="1755"/>
    </location>
</feature>
<dbReference type="VEuPathDB" id="TrichDB:TRFO_24037"/>
<protein>
    <submittedName>
        <fullName evidence="3">Uncharacterized protein</fullName>
    </submittedName>
</protein>
<reference evidence="3" key="1">
    <citation type="submission" date="2016-10" db="EMBL/GenBank/DDBJ databases">
        <authorList>
            <person name="Benchimol M."/>
            <person name="Almeida L.G."/>
            <person name="Vasconcelos A.T."/>
            <person name="Perreira-Neves A."/>
            <person name="Rosa I.A."/>
            <person name="Tasca T."/>
            <person name="Bogo M.R."/>
            <person name="de Souza W."/>
        </authorList>
    </citation>
    <scope>NUCLEOTIDE SEQUENCE [LARGE SCALE GENOMIC DNA]</scope>
    <source>
        <strain evidence="3">K</strain>
    </source>
</reference>
<feature type="compositionally biased region" description="Polar residues" evidence="2">
    <location>
        <begin position="1366"/>
        <end position="1379"/>
    </location>
</feature>
<evidence type="ECO:0000313" key="3">
    <source>
        <dbReference type="EMBL" id="OHT07695.1"/>
    </source>
</evidence>
<feature type="compositionally biased region" description="Acidic residues" evidence="2">
    <location>
        <begin position="1789"/>
        <end position="1808"/>
    </location>
</feature>
<feature type="region of interest" description="Disordered" evidence="2">
    <location>
        <begin position="320"/>
        <end position="384"/>
    </location>
</feature>
<feature type="compositionally biased region" description="Acidic residues" evidence="2">
    <location>
        <begin position="2027"/>
        <end position="2036"/>
    </location>
</feature>
<feature type="compositionally biased region" description="Basic residues" evidence="2">
    <location>
        <begin position="1901"/>
        <end position="1916"/>
    </location>
</feature>
<feature type="coiled-coil region" evidence="1">
    <location>
        <begin position="2235"/>
        <end position="2360"/>
    </location>
</feature>
<feature type="compositionally biased region" description="Basic and acidic residues" evidence="2">
    <location>
        <begin position="1613"/>
        <end position="1638"/>
    </location>
</feature>
<evidence type="ECO:0000313" key="4">
    <source>
        <dbReference type="Proteomes" id="UP000179807"/>
    </source>
</evidence>
<feature type="compositionally biased region" description="Acidic residues" evidence="2">
    <location>
        <begin position="1351"/>
        <end position="1364"/>
    </location>
</feature>
<organism evidence="3 4">
    <name type="scientific">Tritrichomonas foetus</name>
    <dbReference type="NCBI Taxonomy" id="1144522"/>
    <lineage>
        <taxon>Eukaryota</taxon>
        <taxon>Metamonada</taxon>
        <taxon>Parabasalia</taxon>
        <taxon>Tritrichomonadida</taxon>
        <taxon>Tritrichomonadidae</taxon>
        <taxon>Tritrichomonas</taxon>
    </lineage>
</organism>
<feature type="compositionally biased region" description="Polar residues" evidence="2">
    <location>
        <begin position="869"/>
        <end position="904"/>
    </location>
</feature>
<feature type="compositionally biased region" description="Basic and acidic residues" evidence="2">
    <location>
        <begin position="153"/>
        <end position="162"/>
    </location>
</feature>
<feature type="region of interest" description="Disordered" evidence="2">
    <location>
        <begin position="1348"/>
        <end position="1502"/>
    </location>
</feature>
<feature type="coiled-coil region" evidence="1">
    <location>
        <begin position="2130"/>
        <end position="2183"/>
    </location>
</feature>
<feature type="region of interest" description="Disordered" evidence="2">
    <location>
        <begin position="1251"/>
        <end position="1287"/>
    </location>
</feature>
<feature type="compositionally biased region" description="Polar residues" evidence="2">
    <location>
        <begin position="1810"/>
        <end position="1825"/>
    </location>
</feature>
<feature type="compositionally biased region" description="Basic and acidic residues" evidence="2">
    <location>
        <begin position="1955"/>
        <end position="1966"/>
    </location>
</feature>
<keyword evidence="4" id="KW-1185">Reference proteome</keyword>
<feature type="region of interest" description="Disordered" evidence="2">
    <location>
        <begin position="2053"/>
        <end position="2129"/>
    </location>
</feature>
<feature type="compositionally biased region" description="Low complexity" evidence="2">
    <location>
        <begin position="1308"/>
        <end position="1323"/>
    </location>
</feature>
<feature type="region of interest" description="Disordered" evidence="2">
    <location>
        <begin position="104"/>
        <end position="270"/>
    </location>
</feature>
<accession>A0A1J4K8G2</accession>
<feature type="compositionally biased region" description="Low complexity" evidence="2">
    <location>
        <begin position="1479"/>
        <end position="1489"/>
    </location>
</feature>
<feature type="region of interest" description="Disordered" evidence="2">
    <location>
        <begin position="1039"/>
        <end position="1079"/>
    </location>
</feature>